<evidence type="ECO:0000256" key="1">
    <source>
        <dbReference type="SAM" id="MobiDB-lite"/>
    </source>
</evidence>
<keyword evidence="3" id="KW-1185">Reference proteome</keyword>
<evidence type="ECO:0000313" key="3">
    <source>
        <dbReference type="Proteomes" id="UP001066276"/>
    </source>
</evidence>
<reference evidence="2" key="1">
    <citation type="journal article" date="2022" name="bioRxiv">
        <title>Sequencing and chromosome-scale assembly of the giantPleurodeles waltlgenome.</title>
        <authorList>
            <person name="Brown T."/>
            <person name="Elewa A."/>
            <person name="Iarovenko S."/>
            <person name="Subramanian E."/>
            <person name="Araus A.J."/>
            <person name="Petzold A."/>
            <person name="Susuki M."/>
            <person name="Suzuki K.-i.T."/>
            <person name="Hayashi T."/>
            <person name="Toyoda A."/>
            <person name="Oliveira C."/>
            <person name="Osipova E."/>
            <person name="Leigh N.D."/>
            <person name="Simon A."/>
            <person name="Yun M.H."/>
        </authorList>
    </citation>
    <scope>NUCLEOTIDE SEQUENCE</scope>
    <source>
        <strain evidence="2">20211129_DDA</strain>
        <tissue evidence="2">Liver</tissue>
    </source>
</reference>
<accession>A0AAV7VTT1</accession>
<dbReference type="Proteomes" id="UP001066276">
    <property type="component" value="Chromosome 2_1"/>
</dbReference>
<dbReference type="EMBL" id="JANPWB010000003">
    <property type="protein sequence ID" value="KAJ1203986.1"/>
    <property type="molecule type" value="Genomic_DNA"/>
</dbReference>
<evidence type="ECO:0000313" key="2">
    <source>
        <dbReference type="EMBL" id="KAJ1203986.1"/>
    </source>
</evidence>
<name>A0AAV7VTT1_PLEWA</name>
<gene>
    <name evidence="2" type="ORF">NDU88_007767</name>
</gene>
<dbReference type="AlphaFoldDB" id="A0AAV7VTT1"/>
<sequence length="98" mass="10944">MHIHSVPLRPSNNPFKNLPRGLNGIPSGQITRRSAGAVGWPRFEGTPKERSRRKDQRAEAARAAVPQVTTSEKKGGRLQCNTASEMQRRRTEALPEEM</sequence>
<feature type="region of interest" description="Disordered" evidence="1">
    <location>
        <begin position="1"/>
        <end position="98"/>
    </location>
</feature>
<proteinExistence type="predicted"/>
<organism evidence="2 3">
    <name type="scientific">Pleurodeles waltl</name>
    <name type="common">Iberian ribbed newt</name>
    <dbReference type="NCBI Taxonomy" id="8319"/>
    <lineage>
        <taxon>Eukaryota</taxon>
        <taxon>Metazoa</taxon>
        <taxon>Chordata</taxon>
        <taxon>Craniata</taxon>
        <taxon>Vertebrata</taxon>
        <taxon>Euteleostomi</taxon>
        <taxon>Amphibia</taxon>
        <taxon>Batrachia</taxon>
        <taxon>Caudata</taxon>
        <taxon>Salamandroidea</taxon>
        <taxon>Salamandridae</taxon>
        <taxon>Pleurodelinae</taxon>
        <taxon>Pleurodeles</taxon>
    </lineage>
</organism>
<comment type="caution">
    <text evidence="2">The sequence shown here is derived from an EMBL/GenBank/DDBJ whole genome shotgun (WGS) entry which is preliminary data.</text>
</comment>
<feature type="compositionally biased region" description="Basic and acidic residues" evidence="1">
    <location>
        <begin position="86"/>
        <end position="98"/>
    </location>
</feature>
<protein>
    <submittedName>
        <fullName evidence="2">Uncharacterized protein</fullName>
    </submittedName>
</protein>